<name>A0A2T0MKN3_9ACTN</name>
<evidence type="ECO:0000313" key="3">
    <source>
        <dbReference type="EMBL" id="PRX58152.1"/>
    </source>
</evidence>
<protein>
    <submittedName>
        <fullName evidence="3">Uncharacterized protein</fullName>
    </submittedName>
</protein>
<dbReference type="RefSeq" id="WP_106249698.1">
    <property type="nucleotide sequence ID" value="NZ_PVNG01000024.1"/>
</dbReference>
<gene>
    <name evidence="3" type="ORF">B0I32_124140</name>
</gene>
<keyword evidence="4" id="KW-1185">Reference proteome</keyword>
<organism evidence="3 4">
    <name type="scientific">Nonomuraea fuscirosea</name>
    <dbReference type="NCBI Taxonomy" id="1291556"/>
    <lineage>
        <taxon>Bacteria</taxon>
        <taxon>Bacillati</taxon>
        <taxon>Actinomycetota</taxon>
        <taxon>Actinomycetes</taxon>
        <taxon>Streptosporangiales</taxon>
        <taxon>Streptosporangiaceae</taxon>
        <taxon>Nonomuraea</taxon>
    </lineage>
</organism>
<dbReference type="EMBL" id="PVNG01000024">
    <property type="protein sequence ID" value="PRX58152.1"/>
    <property type="molecule type" value="Genomic_DNA"/>
</dbReference>
<feature type="signal peptide" evidence="2">
    <location>
        <begin position="1"/>
        <end position="23"/>
    </location>
</feature>
<reference evidence="3 4" key="1">
    <citation type="submission" date="2018-03" db="EMBL/GenBank/DDBJ databases">
        <title>Genomic Encyclopedia of Type Strains, Phase III (KMG-III): the genomes of soil and plant-associated and newly described type strains.</title>
        <authorList>
            <person name="Whitman W."/>
        </authorList>
    </citation>
    <scope>NUCLEOTIDE SEQUENCE [LARGE SCALE GENOMIC DNA]</scope>
    <source>
        <strain evidence="3 4">CGMCC 4.7104</strain>
    </source>
</reference>
<proteinExistence type="predicted"/>
<comment type="caution">
    <text evidence="3">The sequence shown here is derived from an EMBL/GenBank/DDBJ whole genome shotgun (WGS) entry which is preliminary data.</text>
</comment>
<feature type="region of interest" description="Disordered" evidence="1">
    <location>
        <begin position="40"/>
        <end position="62"/>
    </location>
</feature>
<evidence type="ECO:0000313" key="4">
    <source>
        <dbReference type="Proteomes" id="UP000238312"/>
    </source>
</evidence>
<keyword evidence="2" id="KW-0732">Signal</keyword>
<dbReference type="AlphaFoldDB" id="A0A2T0MKN3"/>
<evidence type="ECO:0000256" key="1">
    <source>
        <dbReference type="SAM" id="MobiDB-lite"/>
    </source>
</evidence>
<sequence>MRTRLSAAFLLLLSWFLPPAAHAQAVQQITVAQAQAWRPDQHHSGVRQLPPPAPAVRAWAGPGSATGTTAALAAGLPAFHAPWAVVVASPADRAPVVRRPLAAAARAPPSTVR</sequence>
<dbReference type="Proteomes" id="UP000238312">
    <property type="component" value="Unassembled WGS sequence"/>
</dbReference>
<feature type="chain" id="PRO_5015606556" evidence="2">
    <location>
        <begin position="24"/>
        <end position="113"/>
    </location>
</feature>
<accession>A0A2T0MKN3</accession>
<evidence type="ECO:0000256" key="2">
    <source>
        <dbReference type="SAM" id="SignalP"/>
    </source>
</evidence>